<organism evidence="1 2">
    <name type="scientific">Opisthorchis viverrini</name>
    <name type="common">Southeast Asian liver fluke</name>
    <dbReference type="NCBI Taxonomy" id="6198"/>
    <lineage>
        <taxon>Eukaryota</taxon>
        <taxon>Metazoa</taxon>
        <taxon>Spiralia</taxon>
        <taxon>Lophotrochozoa</taxon>
        <taxon>Platyhelminthes</taxon>
        <taxon>Trematoda</taxon>
        <taxon>Digenea</taxon>
        <taxon>Opisthorchiida</taxon>
        <taxon>Opisthorchiata</taxon>
        <taxon>Opisthorchiidae</taxon>
        <taxon>Opisthorchis</taxon>
    </lineage>
</organism>
<dbReference type="OrthoDB" id="10397860at2759"/>
<feature type="non-terminal residue" evidence="1">
    <location>
        <position position="63"/>
    </location>
</feature>
<protein>
    <submittedName>
        <fullName evidence="1">Uncharacterized protein</fullName>
    </submittedName>
</protein>
<accession>A0A074Z000</accession>
<sequence length="63" mass="7059">MDTTSEFIKGPKAKIDRINHHLGFTRHATLGFAVDCGRVDTLHLVELLSGPRSVTFKPVHYVK</sequence>
<dbReference type="CTD" id="20329987"/>
<gene>
    <name evidence="1" type="ORF">T265_15822</name>
</gene>
<keyword evidence="2" id="KW-1185">Reference proteome</keyword>
<dbReference type="GeneID" id="20329987"/>
<dbReference type="Proteomes" id="UP000054324">
    <property type="component" value="Unassembled WGS sequence"/>
</dbReference>
<reference evidence="1 2" key="1">
    <citation type="submission" date="2013-11" db="EMBL/GenBank/DDBJ databases">
        <title>Opisthorchis viverrini - life in the bile duct.</title>
        <authorList>
            <person name="Young N.D."/>
            <person name="Nagarajan N."/>
            <person name="Lin S.J."/>
            <person name="Korhonen P.K."/>
            <person name="Jex A.R."/>
            <person name="Hall R.S."/>
            <person name="Safavi-Hemami H."/>
            <person name="Kaewkong W."/>
            <person name="Bertrand D."/>
            <person name="Gao S."/>
            <person name="Seet Q."/>
            <person name="Wongkham S."/>
            <person name="Teh B.T."/>
            <person name="Wongkham C."/>
            <person name="Intapan P.M."/>
            <person name="Maleewong W."/>
            <person name="Yang X."/>
            <person name="Hu M."/>
            <person name="Wang Z."/>
            <person name="Hofmann A."/>
            <person name="Sternberg P.W."/>
            <person name="Tan P."/>
            <person name="Wang J."/>
            <person name="Gasser R.B."/>
        </authorList>
    </citation>
    <scope>NUCLEOTIDE SEQUENCE [LARGE SCALE GENOMIC DNA]</scope>
</reference>
<evidence type="ECO:0000313" key="1">
    <source>
        <dbReference type="EMBL" id="KER18792.1"/>
    </source>
</evidence>
<proteinExistence type="predicted"/>
<dbReference type="AlphaFoldDB" id="A0A074Z000"/>
<name>A0A074Z000_OPIVI</name>
<dbReference type="RefSeq" id="XP_009177461.1">
    <property type="nucleotide sequence ID" value="XM_009179197.1"/>
</dbReference>
<evidence type="ECO:0000313" key="2">
    <source>
        <dbReference type="Proteomes" id="UP000054324"/>
    </source>
</evidence>
<dbReference type="KEGG" id="ovi:T265_15822"/>
<dbReference type="EMBL" id="KL597931">
    <property type="protein sequence ID" value="KER18792.1"/>
    <property type="molecule type" value="Genomic_DNA"/>
</dbReference>